<keyword evidence="7" id="KW-1185">Reference proteome</keyword>
<protein>
    <submittedName>
        <fullName evidence="6">TetR-family transcriptional regulator</fullName>
    </submittedName>
</protein>
<keyword evidence="2 4" id="KW-0238">DNA-binding</keyword>
<dbReference type="HOGENOM" id="CLU_069356_40_3_11"/>
<keyword evidence="1" id="KW-0805">Transcription regulation</keyword>
<dbReference type="GO" id="GO:0000976">
    <property type="term" value="F:transcription cis-regulatory region binding"/>
    <property type="evidence" value="ECO:0007669"/>
    <property type="project" value="TreeGrafter"/>
</dbReference>
<dbReference type="InterPro" id="IPR009057">
    <property type="entry name" value="Homeodomain-like_sf"/>
</dbReference>
<dbReference type="GO" id="GO:0003700">
    <property type="term" value="F:DNA-binding transcription factor activity"/>
    <property type="evidence" value="ECO:0007669"/>
    <property type="project" value="TreeGrafter"/>
</dbReference>
<keyword evidence="3" id="KW-0804">Transcription</keyword>
<dbReference type="InterPro" id="IPR036271">
    <property type="entry name" value="Tet_transcr_reg_TetR-rel_C_sf"/>
</dbReference>
<dbReference type="Gene3D" id="1.10.357.10">
    <property type="entry name" value="Tetracycline Repressor, domain 2"/>
    <property type="match status" value="1"/>
</dbReference>
<sequence length="229" mass="25436">MKTASILIPTTKAQLRRHPKIKTLLCYVAGMGRKRVHDDKLRLRLLDRAGELLAEGGADALGLRSLAKAADTSTSAVYSLFGGKDELLHALYEEGFRRLAERLRAVPADDDIVEHLVRLSHAYRASALEGPHYYRAMFDRRRTAEEDDAVRRAGHDAFEPLLETVRQCVEQGRLVDADPTLVASALWAHVHGLVSLELSNLLPDVGDDMFERAIRAGLSGWQTTTTADR</sequence>
<dbReference type="InterPro" id="IPR050109">
    <property type="entry name" value="HTH-type_TetR-like_transc_reg"/>
</dbReference>
<dbReference type="SUPFAM" id="SSF46689">
    <property type="entry name" value="Homeodomain-like"/>
    <property type="match status" value="1"/>
</dbReference>
<proteinExistence type="predicted"/>
<dbReference type="Proteomes" id="UP000006728">
    <property type="component" value="Chromosome"/>
</dbReference>
<dbReference type="AlphaFoldDB" id="A4F5P1"/>
<evidence type="ECO:0000313" key="7">
    <source>
        <dbReference type="Proteomes" id="UP000006728"/>
    </source>
</evidence>
<dbReference type="EMBL" id="AM420293">
    <property type="protein sequence ID" value="CAL99365.1"/>
    <property type="molecule type" value="Genomic_DNA"/>
</dbReference>
<name>A4F5P1_SACEN</name>
<gene>
    <name evidence="6" type="ordered locus">SACE_0012</name>
</gene>
<dbReference type="PANTHER" id="PTHR30055:SF209">
    <property type="entry name" value="POSSIBLE TRANSCRIPTIONAL REGULATORY PROTEIN (PROBABLY TETR-FAMILY)"/>
    <property type="match status" value="1"/>
</dbReference>
<dbReference type="InterPro" id="IPR001647">
    <property type="entry name" value="HTH_TetR"/>
</dbReference>
<dbReference type="PROSITE" id="PS50977">
    <property type="entry name" value="HTH_TETR_2"/>
    <property type="match status" value="1"/>
</dbReference>
<feature type="domain" description="HTH tetR-type" evidence="5">
    <location>
        <begin position="39"/>
        <end position="99"/>
    </location>
</feature>
<dbReference type="SUPFAM" id="SSF48498">
    <property type="entry name" value="Tetracyclin repressor-like, C-terminal domain"/>
    <property type="match status" value="1"/>
</dbReference>
<dbReference type="STRING" id="405948.SACE_0012"/>
<dbReference type="eggNOG" id="COG1309">
    <property type="taxonomic scope" value="Bacteria"/>
</dbReference>
<dbReference type="PRINTS" id="PR00455">
    <property type="entry name" value="HTHTETR"/>
</dbReference>
<evidence type="ECO:0000256" key="4">
    <source>
        <dbReference type="PROSITE-ProRule" id="PRU00335"/>
    </source>
</evidence>
<evidence type="ECO:0000256" key="1">
    <source>
        <dbReference type="ARBA" id="ARBA00023015"/>
    </source>
</evidence>
<evidence type="ECO:0000313" key="6">
    <source>
        <dbReference type="EMBL" id="CAL99365.1"/>
    </source>
</evidence>
<evidence type="ECO:0000259" key="5">
    <source>
        <dbReference type="PROSITE" id="PS50977"/>
    </source>
</evidence>
<dbReference type="Pfam" id="PF00440">
    <property type="entry name" value="TetR_N"/>
    <property type="match status" value="1"/>
</dbReference>
<dbReference type="PANTHER" id="PTHR30055">
    <property type="entry name" value="HTH-TYPE TRANSCRIPTIONAL REGULATOR RUTR"/>
    <property type="match status" value="1"/>
</dbReference>
<dbReference type="KEGG" id="sen:SACE_0012"/>
<dbReference type="Pfam" id="PF13305">
    <property type="entry name" value="TetR_C_33"/>
    <property type="match status" value="1"/>
</dbReference>
<accession>A4F5P1</accession>
<dbReference type="InterPro" id="IPR025996">
    <property type="entry name" value="MT1864/Rv1816-like_C"/>
</dbReference>
<feature type="DNA-binding region" description="H-T-H motif" evidence="4">
    <location>
        <begin position="62"/>
        <end position="81"/>
    </location>
</feature>
<organism evidence="6 7">
    <name type="scientific">Saccharopolyspora erythraea (strain ATCC 11635 / DSM 40517 / JCM 4748 / NBRC 13426 / NCIMB 8594 / NRRL 2338)</name>
    <dbReference type="NCBI Taxonomy" id="405948"/>
    <lineage>
        <taxon>Bacteria</taxon>
        <taxon>Bacillati</taxon>
        <taxon>Actinomycetota</taxon>
        <taxon>Actinomycetes</taxon>
        <taxon>Pseudonocardiales</taxon>
        <taxon>Pseudonocardiaceae</taxon>
        <taxon>Saccharopolyspora</taxon>
    </lineage>
</organism>
<evidence type="ECO:0000256" key="3">
    <source>
        <dbReference type="ARBA" id="ARBA00023163"/>
    </source>
</evidence>
<reference evidence="6 7" key="1">
    <citation type="journal article" date="2007" name="Nat. Biotechnol.">
        <title>Complete genome sequence of the erythromycin-producing bacterium Saccharopolyspora erythraea NRRL23338.</title>
        <authorList>
            <person name="Oliynyk M."/>
            <person name="Samborskyy M."/>
            <person name="Lester J.B."/>
            <person name="Mironenko T."/>
            <person name="Scott N."/>
            <person name="Dickens S."/>
            <person name="Haydock S.F."/>
            <person name="Leadlay P.F."/>
        </authorList>
    </citation>
    <scope>NUCLEOTIDE SEQUENCE [LARGE SCALE GENOMIC DNA]</scope>
    <source>
        <strain evidence="7">ATCC 11635 / DSM 40517 / JCM 4748 / NBRC 13426 / NCIMB 8594 / NRRL 2338</strain>
    </source>
</reference>
<evidence type="ECO:0000256" key="2">
    <source>
        <dbReference type="ARBA" id="ARBA00023125"/>
    </source>
</evidence>